<dbReference type="AlphaFoldDB" id="A0AAV7KIV0"/>
<dbReference type="InterPro" id="IPR000832">
    <property type="entry name" value="GPCR_2_secretin-like"/>
</dbReference>
<organism evidence="11 12">
    <name type="scientific">Oopsacas minuta</name>
    <dbReference type="NCBI Taxonomy" id="111878"/>
    <lineage>
        <taxon>Eukaryota</taxon>
        <taxon>Metazoa</taxon>
        <taxon>Porifera</taxon>
        <taxon>Hexactinellida</taxon>
        <taxon>Hexasterophora</taxon>
        <taxon>Lyssacinosida</taxon>
        <taxon>Leucopsacidae</taxon>
        <taxon>Oopsacas</taxon>
    </lineage>
</organism>
<keyword evidence="5" id="KW-1015">Disulfide bond</keyword>
<feature type="transmembrane region" description="Helical" evidence="7">
    <location>
        <begin position="536"/>
        <end position="560"/>
    </location>
</feature>
<dbReference type="InterPro" id="IPR046338">
    <property type="entry name" value="GAIN_dom_sf"/>
</dbReference>
<evidence type="ECO:0000259" key="8">
    <source>
        <dbReference type="PROSITE" id="PS50221"/>
    </source>
</evidence>
<protein>
    <submittedName>
        <fullName evidence="11">Adhesion G-protein coupled receptor D1-like</fullName>
    </submittedName>
</protein>
<dbReference type="InterPro" id="IPR000203">
    <property type="entry name" value="GPS"/>
</dbReference>
<feature type="transmembrane region" description="Helical" evidence="7">
    <location>
        <begin position="420"/>
        <end position="443"/>
    </location>
</feature>
<feature type="domain" description="Fibronectin type-III" evidence="10">
    <location>
        <begin position="1"/>
        <end position="79"/>
    </location>
</feature>
<feature type="transmembrane region" description="Helical" evidence="7">
    <location>
        <begin position="450"/>
        <end position="471"/>
    </location>
</feature>
<dbReference type="SUPFAM" id="SSF49265">
    <property type="entry name" value="Fibronectin type III"/>
    <property type="match status" value="1"/>
</dbReference>
<dbReference type="PROSITE" id="PS50221">
    <property type="entry name" value="GAIN_B"/>
    <property type="match status" value="1"/>
</dbReference>
<dbReference type="Pfam" id="PF01825">
    <property type="entry name" value="GPS"/>
    <property type="match status" value="1"/>
</dbReference>
<feature type="transmembrane region" description="Helical" evidence="7">
    <location>
        <begin position="566"/>
        <end position="588"/>
    </location>
</feature>
<evidence type="ECO:0000256" key="4">
    <source>
        <dbReference type="ARBA" id="ARBA00023136"/>
    </source>
</evidence>
<evidence type="ECO:0000259" key="9">
    <source>
        <dbReference type="PROSITE" id="PS50261"/>
    </source>
</evidence>
<dbReference type="Gene3D" id="1.20.1070.10">
    <property type="entry name" value="Rhodopsin 7-helix transmembrane proteins"/>
    <property type="match status" value="1"/>
</dbReference>
<comment type="caution">
    <text evidence="11">The sequence shown here is derived from an EMBL/GenBank/DDBJ whole genome shotgun (WGS) entry which is preliminary data.</text>
</comment>
<evidence type="ECO:0000256" key="5">
    <source>
        <dbReference type="ARBA" id="ARBA00023157"/>
    </source>
</evidence>
<dbReference type="PROSITE" id="PS50261">
    <property type="entry name" value="G_PROTEIN_RECEP_F2_4"/>
    <property type="match status" value="1"/>
</dbReference>
<evidence type="ECO:0000313" key="12">
    <source>
        <dbReference type="Proteomes" id="UP001165289"/>
    </source>
</evidence>
<dbReference type="Proteomes" id="UP001165289">
    <property type="component" value="Unassembled WGS sequence"/>
</dbReference>
<dbReference type="PANTHER" id="PTHR12011">
    <property type="entry name" value="ADHESION G-PROTEIN COUPLED RECEPTOR"/>
    <property type="match status" value="1"/>
</dbReference>
<keyword evidence="11" id="KW-0675">Receptor</keyword>
<accession>A0AAV7KIV0</accession>
<evidence type="ECO:0000256" key="1">
    <source>
        <dbReference type="ARBA" id="ARBA00004141"/>
    </source>
</evidence>
<keyword evidence="4 7" id="KW-0472">Membrane</keyword>
<evidence type="ECO:0000259" key="10">
    <source>
        <dbReference type="PROSITE" id="PS50853"/>
    </source>
</evidence>
<dbReference type="SMART" id="SM00303">
    <property type="entry name" value="GPS"/>
    <property type="match status" value="1"/>
</dbReference>
<dbReference type="InterPro" id="IPR057244">
    <property type="entry name" value="GAIN_B"/>
</dbReference>
<dbReference type="Gene3D" id="2.60.220.50">
    <property type="match status" value="1"/>
</dbReference>
<feature type="transmembrane region" description="Helical" evidence="7">
    <location>
        <begin position="346"/>
        <end position="368"/>
    </location>
</feature>
<gene>
    <name evidence="11" type="ORF">LOD99_10350</name>
</gene>
<proteinExistence type="predicted"/>
<dbReference type="InterPro" id="IPR013783">
    <property type="entry name" value="Ig-like_fold"/>
</dbReference>
<dbReference type="PROSITE" id="PS50853">
    <property type="entry name" value="FN3"/>
    <property type="match status" value="1"/>
</dbReference>
<evidence type="ECO:0000256" key="2">
    <source>
        <dbReference type="ARBA" id="ARBA00022692"/>
    </source>
</evidence>
<evidence type="ECO:0000256" key="6">
    <source>
        <dbReference type="SAM" id="MobiDB-lite"/>
    </source>
</evidence>
<dbReference type="InterPro" id="IPR036116">
    <property type="entry name" value="FN3_sf"/>
</dbReference>
<feature type="domain" description="G-protein coupled receptors family 2 profile 2" evidence="9">
    <location>
        <begin position="344"/>
        <end position="590"/>
    </location>
</feature>
<feature type="transmembrane region" description="Helical" evidence="7">
    <location>
        <begin position="380"/>
        <end position="400"/>
    </location>
</feature>
<feature type="domain" description="GAIN-B" evidence="8">
    <location>
        <begin position="200"/>
        <end position="335"/>
    </location>
</feature>
<evidence type="ECO:0000256" key="7">
    <source>
        <dbReference type="SAM" id="Phobius"/>
    </source>
</evidence>
<dbReference type="InterPro" id="IPR017981">
    <property type="entry name" value="GPCR_2-like_7TM"/>
</dbReference>
<dbReference type="PRINTS" id="PR00249">
    <property type="entry name" value="GPCRSECRETIN"/>
</dbReference>
<sequence>MESPLIIHQNGIIKYYIVQIVNIYNRKDTENVTLETEDTFIDIKRDEEAVKLEISVRAVNQIGEGPEAILHITLNPYKDLPEIQDAVIILEVSLQALNNKEPNETSITPTQTSILVESLSRSLESVKQANESVNIDQSYFQDAIKAGSLLWETGILPNEGQSVSPSKNYADFLRIIDVLSILYTEFTYNSNVKRDTAPMESTFLESDNLHLTVMRLESGEIELGPLMLSVNSPRMLSHVQIDNPLLTPEDTGSSNDVIFSDKIHNFNLNTGNEDISATIMFNKSSGMNQECVFFNTTLNKWDTSGILTHVTPTGVNCETNHFTSFGVLVRPFDAGLTREQNLALSVVTYLLLSISLILLTIAIILYVITYKLTLRVEGNIVHFNYAIALFLATGTFIFGIQTATNSHPGCFVVTVLMHYTWLAVFAWSMCIAIMLFYKIFFVFSERRISWYLMFLGWGSPIVVVAITAGTANAYYIRIGEDHCWLSQERGLIWSFIGPILIILLVNMILLVMSTVKIFMSMSSFDKDRLRGLRVSLLSAAIMLPVLNTPWLLLLLFTFGVSAYSIIIEWMFVFLNASNGILFFFLLVLRNNEIRKSLRSGRFTKWMFTLRRGDKTDVSSQGRLSSKYSLKKQRTTDSYVESGMRKSLGDSMEIGDTRSPRSSVGDFPQPIPKQARTKEGFVALPTQDEITNEEPSYSNLSDKQTTGTEGTQPEPIYSQVNKKSKDPEYVNIPDLTTDQEPEPELKENTPVQDDSFVD</sequence>
<comment type="subcellular location">
    <subcellularLocation>
        <location evidence="1">Membrane</location>
        <topology evidence="1">Multi-pass membrane protein</topology>
    </subcellularLocation>
</comment>
<feature type="region of interest" description="Disordered" evidence="6">
    <location>
        <begin position="638"/>
        <end position="757"/>
    </location>
</feature>
<dbReference type="PANTHER" id="PTHR12011:SF347">
    <property type="entry name" value="FI21270P1-RELATED"/>
    <property type="match status" value="1"/>
</dbReference>
<feature type="compositionally biased region" description="Polar residues" evidence="6">
    <location>
        <begin position="692"/>
        <end position="710"/>
    </location>
</feature>
<dbReference type="GO" id="GO:0004930">
    <property type="term" value="F:G protein-coupled receptor activity"/>
    <property type="evidence" value="ECO:0007669"/>
    <property type="project" value="InterPro"/>
</dbReference>
<dbReference type="Gene3D" id="2.60.40.10">
    <property type="entry name" value="Immunoglobulins"/>
    <property type="match status" value="1"/>
</dbReference>
<dbReference type="GO" id="GO:0007166">
    <property type="term" value="P:cell surface receptor signaling pathway"/>
    <property type="evidence" value="ECO:0007669"/>
    <property type="project" value="InterPro"/>
</dbReference>
<evidence type="ECO:0000313" key="11">
    <source>
        <dbReference type="EMBL" id="KAI6660670.1"/>
    </source>
</evidence>
<keyword evidence="3 7" id="KW-1133">Transmembrane helix</keyword>
<dbReference type="SUPFAM" id="SSF81321">
    <property type="entry name" value="Family A G protein-coupled receptor-like"/>
    <property type="match status" value="1"/>
</dbReference>
<evidence type="ECO:0000256" key="3">
    <source>
        <dbReference type="ARBA" id="ARBA00022989"/>
    </source>
</evidence>
<feature type="transmembrane region" description="Helical" evidence="7">
    <location>
        <begin position="491"/>
        <end position="515"/>
    </location>
</feature>
<name>A0AAV7KIV0_9METZ</name>
<dbReference type="InterPro" id="IPR003961">
    <property type="entry name" value="FN3_dom"/>
</dbReference>
<reference evidence="11 12" key="1">
    <citation type="journal article" date="2023" name="BMC Biol.">
        <title>The compact genome of the sponge Oopsacas minuta (Hexactinellida) is lacking key metazoan core genes.</title>
        <authorList>
            <person name="Santini S."/>
            <person name="Schenkelaars Q."/>
            <person name="Jourda C."/>
            <person name="Duchesne M."/>
            <person name="Belahbib H."/>
            <person name="Rocher C."/>
            <person name="Selva M."/>
            <person name="Riesgo A."/>
            <person name="Vervoort M."/>
            <person name="Leys S.P."/>
            <person name="Kodjabachian L."/>
            <person name="Le Bivic A."/>
            <person name="Borchiellini C."/>
            <person name="Claverie J.M."/>
            <person name="Renard E."/>
        </authorList>
    </citation>
    <scope>NUCLEOTIDE SEQUENCE [LARGE SCALE GENOMIC DNA]</scope>
    <source>
        <strain evidence="11">SPO-2</strain>
    </source>
</reference>
<keyword evidence="12" id="KW-1185">Reference proteome</keyword>
<dbReference type="GO" id="GO:0005886">
    <property type="term" value="C:plasma membrane"/>
    <property type="evidence" value="ECO:0007669"/>
    <property type="project" value="TreeGrafter"/>
</dbReference>
<dbReference type="EMBL" id="JAKMXF010000030">
    <property type="protein sequence ID" value="KAI6660670.1"/>
    <property type="molecule type" value="Genomic_DNA"/>
</dbReference>
<dbReference type="Pfam" id="PF00002">
    <property type="entry name" value="7tm_2"/>
    <property type="match status" value="1"/>
</dbReference>
<keyword evidence="2 7" id="KW-0812">Transmembrane</keyword>